<dbReference type="STRING" id="212667.VFDL14_22160"/>
<dbReference type="RefSeq" id="WP_032550698.1">
    <property type="nucleotide sequence ID" value="NZ_JFFR01000013.1"/>
</dbReference>
<dbReference type="Pfam" id="PF04657">
    <property type="entry name" value="DMT_YdcZ"/>
    <property type="match status" value="1"/>
</dbReference>
<sequence>MLEKLSLSLMAVFSGVLLALMINVNSELAVATSASQASWIAHGVGGIVALLLYLIFKSRGSSQEKVEVKNRYWFGGIPGAFTVVLASITVQSEIGLTGTLALALIGQFALSLLIEQFGLFNQPTVRLSLANLVPTLFVTAGALLIIYAKVGGQ</sequence>
<accession>A0A066UX60</accession>
<dbReference type="InterPro" id="IPR006750">
    <property type="entry name" value="YdcZ"/>
</dbReference>
<dbReference type="GO" id="GO:0005886">
    <property type="term" value="C:plasma membrane"/>
    <property type="evidence" value="ECO:0007669"/>
    <property type="project" value="TreeGrafter"/>
</dbReference>
<keyword evidence="1" id="KW-1133">Transmembrane helix</keyword>
<comment type="caution">
    <text evidence="2">The sequence shown here is derived from an EMBL/GenBank/DDBJ whole genome shotgun (WGS) entry which is preliminary data.</text>
</comment>
<feature type="transmembrane region" description="Helical" evidence="1">
    <location>
        <begin position="72"/>
        <end position="90"/>
    </location>
</feature>
<feature type="transmembrane region" description="Helical" evidence="1">
    <location>
        <begin position="39"/>
        <end position="56"/>
    </location>
</feature>
<proteinExistence type="predicted"/>
<keyword evidence="1" id="KW-0812">Transmembrane</keyword>
<protein>
    <recommendedName>
        <fullName evidence="4">DMT family transporter</fullName>
    </recommendedName>
</protein>
<name>A0A066UX60_9VIBR</name>
<gene>
    <name evidence="2" type="ORF">VFDL14_22160</name>
</gene>
<dbReference type="OrthoDB" id="4244824at2"/>
<reference evidence="2 3" key="1">
    <citation type="submission" date="2014-02" db="EMBL/GenBank/DDBJ databases">
        <title>Vibrio fortis Dalian14 Genome Sequencing.</title>
        <authorList>
            <person name="Wang Y."/>
            <person name="Song L."/>
            <person name="Liu G."/>
            <person name="Ding J."/>
        </authorList>
    </citation>
    <scope>NUCLEOTIDE SEQUENCE [LARGE SCALE GENOMIC DNA]</scope>
    <source>
        <strain evidence="2 3">Dalian14</strain>
    </source>
</reference>
<keyword evidence="1" id="KW-0472">Membrane</keyword>
<dbReference type="AlphaFoldDB" id="A0A066UX60"/>
<evidence type="ECO:0000313" key="3">
    <source>
        <dbReference type="Proteomes" id="UP000027219"/>
    </source>
</evidence>
<feature type="transmembrane region" description="Helical" evidence="1">
    <location>
        <begin position="127"/>
        <end position="148"/>
    </location>
</feature>
<evidence type="ECO:0000256" key="1">
    <source>
        <dbReference type="SAM" id="Phobius"/>
    </source>
</evidence>
<dbReference type="Proteomes" id="UP000027219">
    <property type="component" value="Unassembled WGS sequence"/>
</dbReference>
<evidence type="ECO:0008006" key="4">
    <source>
        <dbReference type="Google" id="ProtNLM"/>
    </source>
</evidence>
<evidence type="ECO:0000313" key="2">
    <source>
        <dbReference type="EMBL" id="KDN28833.1"/>
    </source>
</evidence>
<organism evidence="2 3">
    <name type="scientific">Vibrio fortis</name>
    <dbReference type="NCBI Taxonomy" id="212667"/>
    <lineage>
        <taxon>Bacteria</taxon>
        <taxon>Pseudomonadati</taxon>
        <taxon>Pseudomonadota</taxon>
        <taxon>Gammaproteobacteria</taxon>
        <taxon>Vibrionales</taxon>
        <taxon>Vibrionaceae</taxon>
        <taxon>Vibrio</taxon>
    </lineage>
</organism>
<dbReference type="PANTHER" id="PTHR34821:SF2">
    <property type="entry name" value="INNER MEMBRANE PROTEIN YDCZ"/>
    <property type="match status" value="1"/>
</dbReference>
<keyword evidence="3" id="KW-1185">Reference proteome</keyword>
<dbReference type="EMBL" id="JFFR01000013">
    <property type="protein sequence ID" value="KDN28833.1"/>
    <property type="molecule type" value="Genomic_DNA"/>
</dbReference>
<feature type="transmembrane region" description="Helical" evidence="1">
    <location>
        <begin position="96"/>
        <end position="115"/>
    </location>
</feature>
<dbReference type="PANTHER" id="PTHR34821">
    <property type="entry name" value="INNER MEMBRANE PROTEIN YDCZ"/>
    <property type="match status" value="1"/>
</dbReference>